<keyword evidence="3" id="KW-0378">Hydrolase</keyword>
<dbReference type="InterPro" id="IPR043504">
    <property type="entry name" value="Peptidase_S1_PA_chymotrypsin"/>
</dbReference>
<dbReference type="PATRIC" id="fig|320778.3.peg.2943"/>
<name>A0A0J1H828_9GAMM</name>
<dbReference type="Gene3D" id="2.40.10.10">
    <property type="entry name" value="Trypsin-like serine proteases"/>
    <property type="match status" value="1"/>
</dbReference>
<evidence type="ECO:0000313" key="6">
    <source>
        <dbReference type="EMBL" id="KLV07879.1"/>
    </source>
</evidence>
<dbReference type="InterPro" id="IPR050430">
    <property type="entry name" value="Peptidase_S1"/>
</dbReference>
<dbReference type="STRING" id="320778.ABT57_13510"/>
<dbReference type="PANTHER" id="PTHR24276">
    <property type="entry name" value="POLYSERASE-RELATED"/>
    <property type="match status" value="1"/>
</dbReference>
<dbReference type="PANTHER" id="PTHR24276:SF98">
    <property type="entry name" value="FI18310P1-RELATED"/>
    <property type="match status" value="1"/>
</dbReference>
<comment type="similarity">
    <text evidence="1">Belongs to the peptidase S1 family.</text>
</comment>
<dbReference type="InterPro" id="IPR009003">
    <property type="entry name" value="Peptidase_S1_PA"/>
</dbReference>
<dbReference type="OrthoDB" id="9813836at2"/>
<keyword evidence="4" id="KW-0732">Signal</keyword>
<keyword evidence="7" id="KW-1185">Reference proteome</keyword>
<dbReference type="CDD" id="cd00190">
    <property type="entry name" value="Tryp_SPc"/>
    <property type="match status" value="1"/>
</dbReference>
<dbReference type="EMBL" id="LDOU01000015">
    <property type="protein sequence ID" value="KLV07879.1"/>
    <property type="molecule type" value="Genomic_DNA"/>
</dbReference>
<protein>
    <recommendedName>
        <fullName evidence="5">Peptidase S1 domain-containing protein</fullName>
    </recommendedName>
</protein>
<keyword evidence="3" id="KW-0645">Protease</keyword>
<accession>A0A0J1H828</accession>
<dbReference type="SUPFAM" id="SSF50494">
    <property type="entry name" value="Trypsin-like serine proteases"/>
    <property type="match status" value="1"/>
</dbReference>
<feature type="domain" description="Peptidase S1" evidence="5">
    <location>
        <begin position="34"/>
        <end position="312"/>
    </location>
</feature>
<sequence length="369" mass="38948">MDNIKTTLLPIVLAVASAVSFQAQADTASVEAKILNGQPASQLAEGLLLPWQAAMITVPLYSEDGSSSQVLSGCGAVVISDRLLVTAAHCIDPMMSTTVVAGTEQLPNSVGAADQIDSKYKFTVIGGWVHPSYDPSINYDHDVAVLQVDRSMASVAKPIKIATPAEQAVANAQFANTWNATGWSEANLIASGWGRTEPDYNQPDELMVVTLGGIPAEQCDTSYPFSSDSHFVCADSNDPAVKKDVCAGDSGGPLIWQNPERAGDSDFGLRVIGVTSNGAYCDLKNSGHPDAQLNGLYTELASYYADIEVVTGVDFDLEPTPEFAVNPFEKISEGQSKLTPKSSGSSGGSMPLSVLAGLGLLGFLRRQRR</sequence>
<dbReference type="InterPro" id="IPR033116">
    <property type="entry name" value="TRYPSIN_SER"/>
</dbReference>
<feature type="chain" id="PRO_5005252244" description="Peptidase S1 domain-containing protein" evidence="4">
    <location>
        <begin position="26"/>
        <end position="369"/>
    </location>
</feature>
<dbReference type="Pfam" id="PF00089">
    <property type="entry name" value="Trypsin"/>
    <property type="match status" value="1"/>
</dbReference>
<dbReference type="InterPro" id="IPR001314">
    <property type="entry name" value="Peptidase_S1A"/>
</dbReference>
<dbReference type="PROSITE" id="PS00134">
    <property type="entry name" value="TRYPSIN_HIS"/>
    <property type="match status" value="1"/>
</dbReference>
<dbReference type="InterPro" id="IPR018114">
    <property type="entry name" value="TRYPSIN_HIS"/>
</dbReference>
<gene>
    <name evidence="6" type="ORF">ABT57_13510</name>
</gene>
<dbReference type="AlphaFoldDB" id="A0A0J1H828"/>
<feature type="signal peptide" evidence="4">
    <location>
        <begin position="1"/>
        <end position="25"/>
    </location>
</feature>
<evidence type="ECO:0000256" key="1">
    <source>
        <dbReference type="ARBA" id="ARBA00007664"/>
    </source>
</evidence>
<dbReference type="Proteomes" id="UP000035909">
    <property type="component" value="Unassembled WGS sequence"/>
</dbReference>
<proteinExistence type="inferred from homology"/>
<evidence type="ECO:0000256" key="3">
    <source>
        <dbReference type="RuleBase" id="RU363034"/>
    </source>
</evidence>
<dbReference type="GO" id="GO:0004252">
    <property type="term" value="F:serine-type endopeptidase activity"/>
    <property type="evidence" value="ECO:0007669"/>
    <property type="project" value="InterPro"/>
</dbReference>
<keyword evidence="3" id="KW-0720">Serine protease</keyword>
<dbReference type="RefSeq" id="WP_047885773.1">
    <property type="nucleotide sequence ID" value="NZ_CP071326.1"/>
</dbReference>
<evidence type="ECO:0000259" key="5">
    <source>
        <dbReference type="PROSITE" id="PS50240"/>
    </source>
</evidence>
<evidence type="ECO:0000256" key="4">
    <source>
        <dbReference type="SAM" id="SignalP"/>
    </source>
</evidence>
<dbReference type="PROSITE" id="PS00135">
    <property type="entry name" value="TRYPSIN_SER"/>
    <property type="match status" value="1"/>
</dbReference>
<dbReference type="PROSITE" id="PS50240">
    <property type="entry name" value="TRYPSIN_DOM"/>
    <property type="match status" value="1"/>
</dbReference>
<evidence type="ECO:0000256" key="2">
    <source>
        <dbReference type="ARBA" id="ARBA00023157"/>
    </source>
</evidence>
<dbReference type="SMART" id="SM00020">
    <property type="entry name" value="Tryp_SPc"/>
    <property type="match status" value="1"/>
</dbReference>
<organism evidence="6 7">
    <name type="scientific">Photobacterium ganghwense</name>
    <dbReference type="NCBI Taxonomy" id="320778"/>
    <lineage>
        <taxon>Bacteria</taxon>
        <taxon>Pseudomonadati</taxon>
        <taxon>Pseudomonadota</taxon>
        <taxon>Gammaproteobacteria</taxon>
        <taxon>Vibrionales</taxon>
        <taxon>Vibrionaceae</taxon>
        <taxon>Photobacterium</taxon>
    </lineage>
</organism>
<reference evidence="6 7" key="1">
    <citation type="submission" date="2015-05" db="EMBL/GenBank/DDBJ databases">
        <title>Photobacterium galathea sp. nov.</title>
        <authorList>
            <person name="Machado H."/>
            <person name="Gram L."/>
        </authorList>
    </citation>
    <scope>NUCLEOTIDE SEQUENCE [LARGE SCALE GENOMIC DNA]</scope>
    <source>
        <strain evidence="6 7">DSM 22954</strain>
    </source>
</reference>
<dbReference type="PRINTS" id="PR00722">
    <property type="entry name" value="CHYMOTRYPSIN"/>
</dbReference>
<evidence type="ECO:0000313" key="7">
    <source>
        <dbReference type="Proteomes" id="UP000035909"/>
    </source>
</evidence>
<comment type="caution">
    <text evidence="6">The sequence shown here is derived from an EMBL/GenBank/DDBJ whole genome shotgun (WGS) entry which is preliminary data.</text>
</comment>
<dbReference type="InterPro" id="IPR001254">
    <property type="entry name" value="Trypsin_dom"/>
</dbReference>
<keyword evidence="2" id="KW-1015">Disulfide bond</keyword>
<dbReference type="GO" id="GO:0006508">
    <property type="term" value="P:proteolysis"/>
    <property type="evidence" value="ECO:0007669"/>
    <property type="project" value="UniProtKB-KW"/>
</dbReference>